<dbReference type="EMBL" id="JYDJ01000109">
    <property type="protein sequence ID" value="KRX43870.1"/>
    <property type="molecule type" value="Genomic_DNA"/>
</dbReference>
<organism evidence="2 3">
    <name type="scientific">Trichinella murrelli</name>
    <dbReference type="NCBI Taxonomy" id="144512"/>
    <lineage>
        <taxon>Eukaryota</taxon>
        <taxon>Metazoa</taxon>
        <taxon>Ecdysozoa</taxon>
        <taxon>Nematoda</taxon>
        <taxon>Enoplea</taxon>
        <taxon>Dorylaimia</taxon>
        <taxon>Trichinellida</taxon>
        <taxon>Trichinellidae</taxon>
        <taxon>Trichinella</taxon>
    </lineage>
</organism>
<dbReference type="AlphaFoldDB" id="A0A0V0TY66"/>
<dbReference type="Proteomes" id="UP000055048">
    <property type="component" value="Unassembled WGS sequence"/>
</dbReference>
<comment type="caution">
    <text evidence="2">The sequence shown here is derived from an EMBL/GenBank/DDBJ whole genome shotgun (WGS) entry which is preliminary data.</text>
</comment>
<reference evidence="2 3" key="1">
    <citation type="submission" date="2015-01" db="EMBL/GenBank/DDBJ databases">
        <title>Evolution of Trichinella species and genotypes.</title>
        <authorList>
            <person name="Korhonen P.K."/>
            <person name="Edoardo P."/>
            <person name="Giuseppe L.R."/>
            <person name="Gasser R.B."/>
        </authorList>
    </citation>
    <scope>NUCLEOTIDE SEQUENCE [LARGE SCALE GENOMIC DNA]</scope>
    <source>
        <strain evidence="2">ISS417</strain>
    </source>
</reference>
<protein>
    <recommendedName>
        <fullName evidence="1">PiggyBac transposable element-derived protein domain-containing protein</fullName>
    </recommendedName>
</protein>
<dbReference type="STRING" id="144512.A0A0V0TY66"/>
<evidence type="ECO:0000313" key="3">
    <source>
        <dbReference type="Proteomes" id="UP000055048"/>
    </source>
</evidence>
<gene>
    <name evidence="2" type="ORF">T05_8956</name>
</gene>
<keyword evidence="3" id="KW-1185">Reference proteome</keyword>
<dbReference type="Pfam" id="PF13843">
    <property type="entry name" value="DDE_Tnp_1_7"/>
    <property type="match status" value="1"/>
</dbReference>
<sequence>MESAAAYSGVTSADDRTSDAVESIHKEWNENHPDALKSWKPTDEEEIYVCIHWFVDHFRYPIWSVNNGRRIVRSVMTENRFKNLLRFCRFDETTNTKAAQVKRDKRAAFRDMWTMFQTNLKNLYNLSAFFTDGKAEADFQPSNTNSIQTGKYWITIFWYCDAETSCPLAEEIDVGRQPGQKARMDVADLVKRIPWAEDLLSEKTTIVGTFRKNRKEAPSAK</sequence>
<dbReference type="PANTHER" id="PTHR46599">
    <property type="entry name" value="PIGGYBAC TRANSPOSABLE ELEMENT-DERIVED PROTEIN 4"/>
    <property type="match status" value="1"/>
</dbReference>
<dbReference type="PANTHER" id="PTHR46599:SF6">
    <property type="entry name" value="DUAL SPECIFICITY PHOSPHATASE 26"/>
    <property type="match status" value="1"/>
</dbReference>
<dbReference type="InterPro" id="IPR029526">
    <property type="entry name" value="PGBD"/>
</dbReference>
<evidence type="ECO:0000259" key="1">
    <source>
        <dbReference type="Pfam" id="PF13843"/>
    </source>
</evidence>
<name>A0A0V0TY66_9BILA</name>
<accession>A0A0V0TY66</accession>
<proteinExistence type="predicted"/>
<feature type="domain" description="PiggyBac transposable element-derived protein" evidence="1">
    <location>
        <begin position="19"/>
        <end position="131"/>
    </location>
</feature>
<evidence type="ECO:0000313" key="2">
    <source>
        <dbReference type="EMBL" id="KRX43870.1"/>
    </source>
</evidence>